<dbReference type="GO" id="GO:0032259">
    <property type="term" value="P:methylation"/>
    <property type="evidence" value="ECO:0007669"/>
    <property type="project" value="UniProtKB-KW"/>
</dbReference>
<dbReference type="InterPro" id="IPR053888">
    <property type="entry name" value="MRM3-like_sub_bind"/>
</dbReference>
<gene>
    <name evidence="5" type="ORF">NCTC11088_01741</name>
</gene>
<dbReference type="InterPro" id="IPR029026">
    <property type="entry name" value="tRNA_m1G_MTases_N"/>
</dbReference>
<dbReference type="InterPro" id="IPR001537">
    <property type="entry name" value="SpoU_MeTrfase"/>
</dbReference>
<dbReference type="PANTHER" id="PTHR43191:SF2">
    <property type="entry name" value="RRNA METHYLTRANSFERASE 3, MITOCHONDRIAL"/>
    <property type="match status" value="1"/>
</dbReference>
<dbReference type="SUPFAM" id="SSF75217">
    <property type="entry name" value="alpha/beta knot"/>
    <property type="match status" value="1"/>
</dbReference>
<dbReference type="Pfam" id="PF00588">
    <property type="entry name" value="SpoU_methylase"/>
    <property type="match status" value="1"/>
</dbReference>
<dbReference type="AlphaFoldDB" id="A0A379DDF4"/>
<dbReference type="InterPro" id="IPR013123">
    <property type="entry name" value="SpoU_subst-bd"/>
</dbReference>
<dbReference type="GO" id="GO:0006396">
    <property type="term" value="P:RNA processing"/>
    <property type="evidence" value="ECO:0007669"/>
    <property type="project" value="InterPro"/>
</dbReference>
<dbReference type="GO" id="GO:0003723">
    <property type="term" value="F:RNA binding"/>
    <property type="evidence" value="ECO:0007669"/>
    <property type="project" value="InterPro"/>
</dbReference>
<evidence type="ECO:0000256" key="1">
    <source>
        <dbReference type="ARBA" id="ARBA00007228"/>
    </source>
</evidence>
<dbReference type="InterPro" id="IPR029064">
    <property type="entry name" value="Ribosomal_eL30-like_sf"/>
</dbReference>
<evidence type="ECO:0000256" key="3">
    <source>
        <dbReference type="ARBA" id="ARBA00022679"/>
    </source>
</evidence>
<proteinExistence type="inferred from homology"/>
<sequence>MININSKENKIYKYLKSLQQKKYRDKENLFYIEGFVVLNEALQYKIPKFIAVSESKFSELLELNIKAEIYIIADKIFKGLSDTVNSQGVIAYFEQIHSRGIESIRDGKYILLDDVRDPGNVGGIIRSADGFGVKLIMTPECVELYNPKLIRSTMASIFRTEIHILKDKAEVLKLREKFFEIIVTDVNGGEISKDFEFKKDTVLVLGNEAKGVSKEISSLADRKIYIKTQNIESLNVNVAGSILMYEMMR</sequence>
<evidence type="ECO:0000313" key="5">
    <source>
        <dbReference type="EMBL" id="SUB75937.1"/>
    </source>
</evidence>
<dbReference type="InterPro" id="IPR051259">
    <property type="entry name" value="rRNA_Methyltransferase"/>
</dbReference>
<evidence type="ECO:0000256" key="2">
    <source>
        <dbReference type="ARBA" id="ARBA00022603"/>
    </source>
</evidence>
<dbReference type="EC" id="2.1.1.-" evidence="5"/>
<accession>A0A379DDF4</accession>
<organism evidence="5 6">
    <name type="scientific">Peptoniphilus indolicus</name>
    <dbReference type="NCBI Taxonomy" id="33030"/>
    <lineage>
        <taxon>Bacteria</taxon>
        <taxon>Bacillati</taxon>
        <taxon>Bacillota</taxon>
        <taxon>Tissierellia</taxon>
        <taxon>Tissierellales</taxon>
        <taxon>Peptoniphilaceae</taxon>
        <taxon>Peptoniphilus</taxon>
    </lineage>
</organism>
<dbReference type="Gene3D" id="3.40.1280.10">
    <property type="match status" value="1"/>
</dbReference>
<dbReference type="RefSeq" id="WP_004821400.1">
    <property type="nucleotide sequence ID" value="NZ_UGTH01000001.1"/>
</dbReference>
<dbReference type="GO" id="GO:0005737">
    <property type="term" value="C:cytoplasm"/>
    <property type="evidence" value="ECO:0007669"/>
    <property type="project" value="UniProtKB-ARBA"/>
</dbReference>
<feature type="domain" description="RNA 2-O ribose methyltransferase substrate binding" evidence="4">
    <location>
        <begin position="31"/>
        <end position="99"/>
    </location>
</feature>
<dbReference type="GO" id="GO:0008173">
    <property type="term" value="F:RNA methyltransferase activity"/>
    <property type="evidence" value="ECO:0007669"/>
    <property type="project" value="InterPro"/>
</dbReference>
<keyword evidence="3 5" id="KW-0808">Transferase</keyword>
<dbReference type="CDD" id="cd18095">
    <property type="entry name" value="SpoU-like_rRNA-MTase"/>
    <property type="match status" value="1"/>
</dbReference>
<dbReference type="Pfam" id="PF22435">
    <property type="entry name" value="MRM3-like_sub_bind"/>
    <property type="match status" value="1"/>
</dbReference>
<dbReference type="SMART" id="SM00967">
    <property type="entry name" value="SpoU_sub_bind"/>
    <property type="match status" value="1"/>
</dbReference>
<dbReference type="Gene3D" id="3.30.1330.30">
    <property type="match status" value="1"/>
</dbReference>
<reference evidence="5 6" key="1">
    <citation type="submission" date="2018-06" db="EMBL/GenBank/DDBJ databases">
        <authorList>
            <consortium name="Pathogen Informatics"/>
            <person name="Doyle S."/>
        </authorList>
    </citation>
    <scope>NUCLEOTIDE SEQUENCE [LARGE SCALE GENOMIC DNA]</scope>
    <source>
        <strain evidence="5 6">NCTC11088</strain>
    </source>
</reference>
<dbReference type="SUPFAM" id="SSF55315">
    <property type="entry name" value="L30e-like"/>
    <property type="match status" value="1"/>
</dbReference>
<comment type="similarity">
    <text evidence="1">Belongs to the class IV-like SAM-binding methyltransferase superfamily. RNA methyltransferase TrmH family.</text>
</comment>
<dbReference type="InterPro" id="IPR029028">
    <property type="entry name" value="Alpha/beta_knot_MTases"/>
</dbReference>
<dbReference type="PANTHER" id="PTHR43191">
    <property type="entry name" value="RRNA METHYLTRANSFERASE 3"/>
    <property type="match status" value="1"/>
</dbReference>
<protein>
    <submittedName>
        <fullName evidence="5">TrmH family tRNA/rRNA methyltransferase</fullName>
        <ecNumber evidence="5">2.1.1.-</ecNumber>
    </submittedName>
</protein>
<evidence type="ECO:0000259" key="4">
    <source>
        <dbReference type="SMART" id="SM00967"/>
    </source>
</evidence>
<dbReference type="Proteomes" id="UP000254777">
    <property type="component" value="Unassembled WGS sequence"/>
</dbReference>
<dbReference type="EMBL" id="UGTH01000001">
    <property type="protein sequence ID" value="SUB75937.1"/>
    <property type="molecule type" value="Genomic_DNA"/>
</dbReference>
<evidence type="ECO:0000313" key="6">
    <source>
        <dbReference type="Proteomes" id="UP000254777"/>
    </source>
</evidence>
<keyword evidence="2 5" id="KW-0489">Methyltransferase</keyword>
<name>A0A379DDF4_9FIRM</name>